<protein>
    <recommendedName>
        <fullName evidence="4">DUF4083 domain-containing protein</fullName>
    </recommendedName>
</protein>
<evidence type="ECO:0000313" key="3">
    <source>
        <dbReference type="Proteomes" id="UP001597214"/>
    </source>
</evidence>
<evidence type="ECO:0000313" key="2">
    <source>
        <dbReference type="EMBL" id="MFD1737446.1"/>
    </source>
</evidence>
<evidence type="ECO:0008006" key="4">
    <source>
        <dbReference type="Google" id="ProtNLM"/>
    </source>
</evidence>
<evidence type="ECO:0000256" key="1">
    <source>
        <dbReference type="SAM" id="Phobius"/>
    </source>
</evidence>
<reference evidence="3" key="1">
    <citation type="journal article" date="2019" name="Int. J. Syst. Evol. Microbiol.">
        <title>The Global Catalogue of Microorganisms (GCM) 10K type strain sequencing project: providing services to taxonomists for standard genome sequencing and annotation.</title>
        <authorList>
            <consortium name="The Broad Institute Genomics Platform"/>
            <consortium name="The Broad Institute Genome Sequencing Center for Infectious Disease"/>
            <person name="Wu L."/>
            <person name="Ma J."/>
        </authorList>
    </citation>
    <scope>NUCLEOTIDE SEQUENCE [LARGE SCALE GENOMIC DNA]</scope>
    <source>
        <strain evidence="3">CCUG 49339</strain>
    </source>
</reference>
<keyword evidence="1" id="KW-0472">Membrane</keyword>
<proteinExistence type="predicted"/>
<keyword evidence="1" id="KW-1133">Transmembrane helix</keyword>
<accession>A0ABW4LQT6</accession>
<dbReference type="RefSeq" id="WP_377928655.1">
    <property type="nucleotide sequence ID" value="NZ_JBHUEM010000020.1"/>
</dbReference>
<keyword evidence="3" id="KW-1185">Reference proteome</keyword>
<organism evidence="2 3">
    <name type="scientific">Bacillus salitolerans</name>
    <dbReference type="NCBI Taxonomy" id="1437434"/>
    <lineage>
        <taxon>Bacteria</taxon>
        <taxon>Bacillati</taxon>
        <taxon>Bacillota</taxon>
        <taxon>Bacilli</taxon>
        <taxon>Bacillales</taxon>
        <taxon>Bacillaceae</taxon>
        <taxon>Bacillus</taxon>
    </lineage>
</organism>
<name>A0ABW4LQT6_9BACI</name>
<gene>
    <name evidence="2" type="ORF">ACFSCX_12860</name>
</gene>
<sequence>MNEKRDEVVKLLLLQVTTGINTGDIIFQLFFMLVVISIPVFIIFLLVQNKKNNRLKRIEEKLDRIDFEQKNEK</sequence>
<keyword evidence="1" id="KW-0812">Transmembrane</keyword>
<comment type="caution">
    <text evidence="2">The sequence shown here is derived from an EMBL/GenBank/DDBJ whole genome shotgun (WGS) entry which is preliminary data.</text>
</comment>
<feature type="transmembrane region" description="Helical" evidence="1">
    <location>
        <begin position="25"/>
        <end position="47"/>
    </location>
</feature>
<dbReference type="Proteomes" id="UP001597214">
    <property type="component" value="Unassembled WGS sequence"/>
</dbReference>
<dbReference type="EMBL" id="JBHUEM010000020">
    <property type="protein sequence ID" value="MFD1737446.1"/>
    <property type="molecule type" value="Genomic_DNA"/>
</dbReference>